<proteinExistence type="predicted"/>
<sequence>MLPTVGSDTLKTAWYAAEVGGRTLGVAAMETLVPDAKRRAALEESGNKVVAAVKQLVGAYVARVVFEYVDQRVELGRGRGVDRGFDAVIAVSSETIRTSLPDRSTSNPEYRAIFPHGTEEYTSPTVKEDEDLGADLRKVVHDSTLSVKADVLVLLDKVLPIVGPVASAVREGDKHVNALFQTELGARKLVIDTLWEERKTVENALGRGGRGLARFIYFDFRKGRDNDAAEEPAGAAEPDATAKT</sequence>
<dbReference type="Proteomes" id="UP000309215">
    <property type="component" value="Unassembled WGS sequence"/>
</dbReference>
<dbReference type="AlphaFoldDB" id="A0A4U1J7W6"/>
<keyword evidence="2" id="KW-1185">Reference proteome</keyword>
<evidence type="ECO:0000313" key="2">
    <source>
        <dbReference type="Proteomes" id="UP000309215"/>
    </source>
</evidence>
<dbReference type="EMBL" id="SSMQ01000030">
    <property type="protein sequence ID" value="TKD03295.1"/>
    <property type="molecule type" value="Genomic_DNA"/>
</dbReference>
<reference evidence="1 2" key="1">
    <citation type="submission" date="2019-04" db="EMBL/GenBank/DDBJ databases">
        <authorList>
            <person name="Li Y."/>
            <person name="Wang J."/>
        </authorList>
    </citation>
    <scope>NUCLEOTIDE SEQUENCE [LARGE SCALE GENOMIC DNA]</scope>
    <source>
        <strain evidence="1 2">DSM 14668</strain>
    </source>
</reference>
<accession>A0A4U1J7W6</accession>
<name>A0A4U1J7W6_9BACT</name>
<protein>
    <submittedName>
        <fullName evidence="1">Uncharacterized protein</fullName>
    </submittedName>
</protein>
<gene>
    <name evidence="1" type="ORF">E8A74_26550</name>
</gene>
<comment type="caution">
    <text evidence="1">The sequence shown here is derived from an EMBL/GenBank/DDBJ whole genome shotgun (WGS) entry which is preliminary data.</text>
</comment>
<dbReference type="RefSeq" id="WP_136931879.1">
    <property type="nucleotide sequence ID" value="NZ_SSMQ01000030.1"/>
</dbReference>
<evidence type="ECO:0000313" key="1">
    <source>
        <dbReference type="EMBL" id="TKD03295.1"/>
    </source>
</evidence>
<organism evidence="1 2">
    <name type="scientific">Polyangium fumosum</name>
    <dbReference type="NCBI Taxonomy" id="889272"/>
    <lineage>
        <taxon>Bacteria</taxon>
        <taxon>Pseudomonadati</taxon>
        <taxon>Myxococcota</taxon>
        <taxon>Polyangia</taxon>
        <taxon>Polyangiales</taxon>
        <taxon>Polyangiaceae</taxon>
        <taxon>Polyangium</taxon>
    </lineage>
</organism>